<feature type="region of interest" description="Disordered" evidence="1">
    <location>
        <begin position="1"/>
        <end position="42"/>
    </location>
</feature>
<protein>
    <submittedName>
        <fullName evidence="2">Capsid protein</fullName>
    </submittedName>
</protein>
<sequence length="433" mass="47019">MSSVAPTDSVSNQPRRSKPGKRERQAARSAIGSTGGAPASATKAAAFATGVGDPIPQPGRFPVVFPTGAGEPTRDQEFAIPLPRLSSTFPAVVDKYKRNARYAEFRAHSEFNDATFGAQLSASFLLRLAQQVVHSHVNMGLPQGDFAPVSSSEVKIPQALAAVVRQFGEFSVPALGTRYLLADYDNLVKRLVFSAQQTWQGQGTAPVLSRSWLPMSNVDRNFKALIAFKLNQFLANAELRVLPNVLEDAVLSGDVPDAWEEIKSTLGDPPAEGERDQRDRFDFVFKAQADEGQFTTAWTTAEATAALRELDLNWQQPQAGHLNWSFPAKQTFSSLAEQWARVSTTYSEFFELSSGLVNRSEACGTPAQLAEISSVEGVTVVKTLIALSAPEFSLAACFPPTCVFVGGVDRRVVVTTSVNVGQRATEFCQLDWR</sequence>
<organism evidence="2">
    <name type="scientific">Aspergillus ochraceous virus</name>
    <dbReference type="NCBI Taxonomy" id="358008"/>
    <lineage>
        <taxon>Viruses</taxon>
        <taxon>Riboviria</taxon>
        <taxon>Orthornavirae</taxon>
        <taxon>Pisuviricota</taxon>
        <taxon>Duplopiviricetes</taxon>
        <taxon>Durnavirales</taxon>
        <taxon>Partitiviridae</taxon>
        <taxon>Gammapartitivirus</taxon>
        <taxon>Gammapartitivirus aspergilli</taxon>
    </lineage>
</organism>
<reference evidence="2" key="1">
    <citation type="journal article" date="2019" name="Virus Res.">
        <title>The mycovirome of a fungal collection from the sea cucumber Holothuria polii.</title>
        <authorList>
            <person name="Nerva L."/>
            <person name="Forgia M."/>
            <person name="Ciuffo M."/>
            <person name="Chitarra W."/>
            <person name="Chiapello M."/>
            <person name="Vallino M."/>
            <person name="Varese G.C."/>
            <person name="Turina M."/>
        </authorList>
    </citation>
    <scope>NUCLEOTIDE SEQUENCE</scope>
    <source>
        <strain evidence="2">MUT2096</strain>
    </source>
</reference>
<dbReference type="Pfam" id="PF20895">
    <property type="entry name" value="PsV_CP"/>
    <property type="match status" value="1"/>
</dbReference>
<feature type="compositionally biased region" description="Polar residues" evidence="1">
    <location>
        <begin position="1"/>
        <end position="14"/>
    </location>
</feature>
<dbReference type="EMBL" id="MG887766">
    <property type="protein sequence ID" value="AYP71819.1"/>
    <property type="molecule type" value="Genomic_RNA"/>
</dbReference>
<feature type="compositionally biased region" description="Low complexity" evidence="1">
    <location>
        <begin position="29"/>
        <end position="42"/>
    </location>
</feature>
<dbReference type="InterPro" id="IPR048728">
    <property type="entry name" value="CP_partitivirus"/>
</dbReference>
<name>A0A3G3C4P5_9VIRU</name>
<evidence type="ECO:0000256" key="1">
    <source>
        <dbReference type="SAM" id="MobiDB-lite"/>
    </source>
</evidence>
<evidence type="ECO:0000313" key="2">
    <source>
        <dbReference type="EMBL" id="AYP71819.1"/>
    </source>
</evidence>
<proteinExistence type="predicted"/>
<accession>A0A3G3C4P5</accession>